<dbReference type="Gene3D" id="2.60.40.10">
    <property type="entry name" value="Immunoglobulins"/>
    <property type="match status" value="1"/>
</dbReference>
<dbReference type="SMART" id="SM00409">
    <property type="entry name" value="IG"/>
    <property type="match status" value="1"/>
</dbReference>
<dbReference type="SUPFAM" id="SSF48726">
    <property type="entry name" value="Immunoglobulin"/>
    <property type="match status" value="1"/>
</dbReference>
<accession>A0A8C1WTF7</accession>
<dbReference type="InterPro" id="IPR003599">
    <property type="entry name" value="Ig_sub"/>
</dbReference>
<sequence>RRKWVNNVVCLMCDINYFTVLGLYGDIIQLHPVISAYEGDNVVLPYFIKLKQITMVLWYKSQFHNEFNSNHSDAVRGTGSFNLTVMNTTQSDLGMYYCATSFANIIEFGIGTRLVIKGE</sequence>
<dbReference type="Ensembl" id="ENSCCRT00015074441.1">
    <property type="protein sequence ID" value="ENSCCRP00015072094.1"/>
    <property type="gene ID" value="ENSCCRG00015029197.1"/>
</dbReference>
<dbReference type="Proteomes" id="UP000694700">
    <property type="component" value="Unplaced"/>
</dbReference>
<protein>
    <recommendedName>
        <fullName evidence="1">Immunoglobulin domain-containing protein</fullName>
    </recommendedName>
</protein>
<dbReference type="AlphaFoldDB" id="A0A8C1WTF7"/>
<reference evidence="2" key="1">
    <citation type="submission" date="2025-08" db="UniProtKB">
        <authorList>
            <consortium name="Ensembl"/>
        </authorList>
    </citation>
    <scope>IDENTIFICATION</scope>
</reference>
<dbReference type="InterPro" id="IPR013106">
    <property type="entry name" value="Ig_V-set"/>
</dbReference>
<evidence type="ECO:0000313" key="2">
    <source>
        <dbReference type="Ensembl" id="ENSCCRP00015072094.1"/>
    </source>
</evidence>
<evidence type="ECO:0000259" key="1">
    <source>
        <dbReference type="SMART" id="SM00409"/>
    </source>
</evidence>
<feature type="domain" description="Immunoglobulin" evidence="1">
    <location>
        <begin position="31"/>
        <end position="117"/>
    </location>
</feature>
<organism evidence="2 3">
    <name type="scientific">Cyprinus carpio</name>
    <name type="common">Common carp</name>
    <dbReference type="NCBI Taxonomy" id="7962"/>
    <lineage>
        <taxon>Eukaryota</taxon>
        <taxon>Metazoa</taxon>
        <taxon>Chordata</taxon>
        <taxon>Craniata</taxon>
        <taxon>Vertebrata</taxon>
        <taxon>Euteleostomi</taxon>
        <taxon>Actinopterygii</taxon>
        <taxon>Neopterygii</taxon>
        <taxon>Teleostei</taxon>
        <taxon>Ostariophysi</taxon>
        <taxon>Cypriniformes</taxon>
        <taxon>Cyprinidae</taxon>
        <taxon>Cyprininae</taxon>
        <taxon>Cyprinus</taxon>
    </lineage>
</organism>
<dbReference type="InterPro" id="IPR013783">
    <property type="entry name" value="Ig-like_fold"/>
</dbReference>
<name>A0A8C1WTF7_CYPCA</name>
<dbReference type="Pfam" id="PF07686">
    <property type="entry name" value="V-set"/>
    <property type="match status" value="1"/>
</dbReference>
<proteinExistence type="predicted"/>
<evidence type="ECO:0000313" key="3">
    <source>
        <dbReference type="Proteomes" id="UP000694700"/>
    </source>
</evidence>
<dbReference type="InterPro" id="IPR036179">
    <property type="entry name" value="Ig-like_dom_sf"/>
</dbReference>